<comment type="subcellular location">
    <subcellularLocation>
        <location evidence="1">Secreted</location>
    </subcellularLocation>
</comment>
<dbReference type="AlphaFoldDB" id="A0A067RKW6"/>
<dbReference type="Gene3D" id="3.40.50.1820">
    <property type="entry name" value="alpha/beta hydrolase"/>
    <property type="match status" value="1"/>
</dbReference>
<dbReference type="PRINTS" id="PR00821">
    <property type="entry name" value="TAGLIPASE"/>
</dbReference>
<keyword evidence="8" id="KW-1185">Reference proteome</keyword>
<evidence type="ECO:0000256" key="4">
    <source>
        <dbReference type="RuleBase" id="RU004262"/>
    </source>
</evidence>
<dbReference type="GO" id="GO:0016042">
    <property type="term" value="P:lipid catabolic process"/>
    <property type="evidence" value="ECO:0007669"/>
    <property type="project" value="TreeGrafter"/>
</dbReference>
<dbReference type="InterPro" id="IPR000734">
    <property type="entry name" value="TAG_lipase"/>
</dbReference>
<dbReference type="Pfam" id="PF00151">
    <property type="entry name" value="Lipase"/>
    <property type="match status" value="1"/>
</dbReference>
<evidence type="ECO:0000256" key="2">
    <source>
        <dbReference type="ARBA" id="ARBA00010701"/>
    </source>
</evidence>
<dbReference type="InParanoid" id="A0A067RKW6"/>
<dbReference type="GO" id="GO:0005615">
    <property type="term" value="C:extracellular space"/>
    <property type="evidence" value="ECO:0007669"/>
    <property type="project" value="TreeGrafter"/>
</dbReference>
<dbReference type="InterPro" id="IPR013818">
    <property type="entry name" value="Lipase"/>
</dbReference>
<keyword evidence="3" id="KW-0964">Secreted</keyword>
<dbReference type="eggNOG" id="ENOG502QQQP">
    <property type="taxonomic scope" value="Eukaryota"/>
</dbReference>
<dbReference type="SUPFAM" id="SSF53474">
    <property type="entry name" value="alpha/beta-Hydrolases"/>
    <property type="match status" value="1"/>
</dbReference>
<evidence type="ECO:0000256" key="1">
    <source>
        <dbReference type="ARBA" id="ARBA00004613"/>
    </source>
</evidence>
<dbReference type="PANTHER" id="PTHR11610:SF173">
    <property type="entry name" value="LIPASE DOMAIN-CONTAINING PROTEIN-RELATED"/>
    <property type="match status" value="1"/>
</dbReference>
<organism evidence="7 8">
    <name type="scientific">Zootermopsis nevadensis</name>
    <name type="common">Dampwood termite</name>
    <dbReference type="NCBI Taxonomy" id="136037"/>
    <lineage>
        <taxon>Eukaryota</taxon>
        <taxon>Metazoa</taxon>
        <taxon>Ecdysozoa</taxon>
        <taxon>Arthropoda</taxon>
        <taxon>Hexapoda</taxon>
        <taxon>Insecta</taxon>
        <taxon>Pterygota</taxon>
        <taxon>Neoptera</taxon>
        <taxon>Polyneoptera</taxon>
        <taxon>Dictyoptera</taxon>
        <taxon>Blattodea</taxon>
        <taxon>Blattoidea</taxon>
        <taxon>Termitoidae</taxon>
        <taxon>Termopsidae</taxon>
        <taxon>Zootermopsis</taxon>
    </lineage>
</organism>
<dbReference type="PANTHER" id="PTHR11610">
    <property type="entry name" value="LIPASE"/>
    <property type="match status" value="1"/>
</dbReference>
<dbReference type="Proteomes" id="UP000027135">
    <property type="component" value="Unassembled WGS sequence"/>
</dbReference>
<protein>
    <submittedName>
        <fullName evidence="7">Phospholipase A1 member A</fullName>
    </submittedName>
</protein>
<dbReference type="EMBL" id="KK852405">
    <property type="protein sequence ID" value="KDR24511.1"/>
    <property type="molecule type" value="Genomic_DNA"/>
</dbReference>
<gene>
    <name evidence="7" type="ORF">L798_00130</name>
</gene>
<accession>A0A067RKW6</accession>
<feature type="chain" id="PRO_5001648626" evidence="5">
    <location>
        <begin position="21"/>
        <end position="535"/>
    </location>
</feature>
<feature type="domain" description="Lipase" evidence="6">
    <location>
        <begin position="64"/>
        <end position="396"/>
    </location>
</feature>
<reference evidence="7 8" key="1">
    <citation type="journal article" date="2014" name="Nat. Commun.">
        <title>Molecular traces of alternative social organization in a termite genome.</title>
        <authorList>
            <person name="Terrapon N."/>
            <person name="Li C."/>
            <person name="Robertson H.M."/>
            <person name="Ji L."/>
            <person name="Meng X."/>
            <person name="Booth W."/>
            <person name="Chen Z."/>
            <person name="Childers C.P."/>
            <person name="Glastad K.M."/>
            <person name="Gokhale K."/>
            <person name="Gowin J."/>
            <person name="Gronenberg W."/>
            <person name="Hermansen R.A."/>
            <person name="Hu H."/>
            <person name="Hunt B.G."/>
            <person name="Huylmans A.K."/>
            <person name="Khalil S.M."/>
            <person name="Mitchell R.D."/>
            <person name="Munoz-Torres M.C."/>
            <person name="Mustard J.A."/>
            <person name="Pan H."/>
            <person name="Reese J.T."/>
            <person name="Scharf M.E."/>
            <person name="Sun F."/>
            <person name="Vogel H."/>
            <person name="Xiao J."/>
            <person name="Yang W."/>
            <person name="Yang Z."/>
            <person name="Yang Z."/>
            <person name="Zhou J."/>
            <person name="Zhu J."/>
            <person name="Brent C.S."/>
            <person name="Elsik C.G."/>
            <person name="Goodisman M.A."/>
            <person name="Liberles D.A."/>
            <person name="Roe R.M."/>
            <person name="Vargo E.L."/>
            <person name="Vilcinskas A."/>
            <person name="Wang J."/>
            <person name="Bornberg-Bauer E."/>
            <person name="Korb J."/>
            <person name="Zhang G."/>
            <person name="Liebig J."/>
        </authorList>
    </citation>
    <scope>NUCLEOTIDE SEQUENCE [LARGE SCALE GENOMIC DNA]</scope>
    <source>
        <tissue evidence="7">Whole organism</tissue>
    </source>
</reference>
<dbReference type="GO" id="GO:0016298">
    <property type="term" value="F:lipase activity"/>
    <property type="evidence" value="ECO:0007669"/>
    <property type="project" value="InterPro"/>
</dbReference>
<evidence type="ECO:0000256" key="5">
    <source>
        <dbReference type="SAM" id="SignalP"/>
    </source>
</evidence>
<feature type="signal peptide" evidence="5">
    <location>
        <begin position="1"/>
        <end position="20"/>
    </location>
</feature>
<dbReference type="InterPro" id="IPR029058">
    <property type="entry name" value="AB_hydrolase_fold"/>
</dbReference>
<dbReference type="OrthoDB" id="270009at2759"/>
<comment type="similarity">
    <text evidence="2 4">Belongs to the AB hydrolase superfamily. Lipase family.</text>
</comment>
<name>A0A067RKW6_ZOONE</name>
<evidence type="ECO:0000259" key="6">
    <source>
        <dbReference type="Pfam" id="PF00151"/>
    </source>
</evidence>
<evidence type="ECO:0000313" key="7">
    <source>
        <dbReference type="EMBL" id="KDR24511.1"/>
    </source>
</evidence>
<proteinExistence type="inferred from homology"/>
<sequence>MARIQGVIFVLAVVSSFCSWSGIAPSNTEASLLQTIVSWINPEQRLWDDLLSRIVHFQRLGRKSICYEALGCFHVRGLLSHVRRVPDDPRILQTELWICTRRSPEPVDSATQLVTYDKRSLEGSVFDPGLPIKVIVHGYRGRFKSPYIMAAKDAILKAEDVAVVLVNWQLASSGSYLRSASNAELVGRQAGRTLISMASMGTRPSDIHVIGFSLGAQVAGFIGETFKSNNMKLGRITGLDPASFLFESWTLPAYRRLDHTDADYVEVIHTDGSRVWSDGFGLLAPVGHVDFFPNGGVDQPGCRDSYIGALAFRINQNANSSEVCSHGRAWNIFLETLTSEQCQFLGFPCPGLRDFRQDFLHGNCFRSCDDGVSTCGVMGQMGTARGALYLVTRPTGPYCGQQLKASVWISPRTLLTRGVLQMRVYHRATTTDFTLTLPSRVAIEGGREVSAVVAALPGAVSARNTPSVRATITFTPSGGMTRIGGPQHLFLDRISLMDHHGNSWQHCGKNLLLEDKIGTSSDNITVQLHQTPCSL</sequence>
<evidence type="ECO:0000256" key="3">
    <source>
        <dbReference type="ARBA" id="ARBA00022525"/>
    </source>
</evidence>
<evidence type="ECO:0000313" key="8">
    <source>
        <dbReference type="Proteomes" id="UP000027135"/>
    </source>
</evidence>
<dbReference type="OMA" id="TELWICT"/>
<dbReference type="STRING" id="136037.A0A067RKW6"/>
<keyword evidence="5" id="KW-0732">Signal</keyword>